<dbReference type="GO" id="GO:0005929">
    <property type="term" value="C:cilium"/>
    <property type="evidence" value="ECO:0007669"/>
    <property type="project" value="TreeGrafter"/>
</dbReference>
<reference evidence="2" key="1">
    <citation type="submission" date="2025-08" db="UniProtKB">
        <authorList>
            <consortium name="Ensembl"/>
        </authorList>
    </citation>
    <scope>IDENTIFICATION</scope>
</reference>
<sequence>MDQEVDEITRVLLQKMGDSNEFIQKGTDQSLGIMVGSVTPTRAMMSYLKGGHRNVLVRRCAAKHLLTAMEQIGAERLLSGVPYSTDLLVRTVVKLAQDCHQDTRCYGREMLKMLMNHHKFKKYLKQSAPSRDLLDVMATIQQKVSAWKSPQDVFFTKRSFTLFLFSSVKSGSDVLILPRQSVRRTSVQTVEETEQLTELYKLLAAKDFRTQIEGVNLLLDYCKNRPQLVSTNIVQIFDIFILRLQDCNKKVNQQALEVLALMIPILGGALHPVLVSLVAAVTENLNSKHVGIHSAAMKVLEASTAHLDNALLLQTLAQRVRFLSGQALLIVTEHLSVLVTSVYPRKPLTVKRYILPTLWFFLENRILPVRSSNVRAVVSKLANSLYQVMGSRLKKYAASQPQSVAKNFLDVFDPT</sequence>
<accession>A0A8C3KP41</accession>
<feature type="domain" description="TOG" evidence="1">
    <location>
        <begin position="185"/>
        <end position="415"/>
    </location>
</feature>
<dbReference type="PANTHER" id="PTHR21567">
    <property type="entry name" value="CLASP"/>
    <property type="match status" value="1"/>
</dbReference>
<dbReference type="Gene3D" id="1.25.10.10">
    <property type="entry name" value="Leucine-rich Repeat Variant"/>
    <property type="match status" value="2"/>
</dbReference>
<name>A0A8C3KP41_9CHAR</name>
<dbReference type="GO" id="GO:0008017">
    <property type="term" value="F:microtubule binding"/>
    <property type="evidence" value="ECO:0007669"/>
    <property type="project" value="TreeGrafter"/>
</dbReference>
<protein>
    <recommendedName>
        <fullName evidence="1">TOG domain-containing protein</fullName>
    </recommendedName>
</protein>
<dbReference type="Proteomes" id="UP000694419">
    <property type="component" value="Unplaced"/>
</dbReference>
<keyword evidence="3" id="KW-1185">Reference proteome</keyword>
<dbReference type="InterPro" id="IPR034085">
    <property type="entry name" value="TOG"/>
</dbReference>
<organism evidence="2 3">
    <name type="scientific">Calidris pygmaea</name>
    <name type="common">Spoon-billed sandpiper</name>
    <dbReference type="NCBI Taxonomy" id="425635"/>
    <lineage>
        <taxon>Eukaryota</taxon>
        <taxon>Metazoa</taxon>
        <taxon>Chordata</taxon>
        <taxon>Craniata</taxon>
        <taxon>Vertebrata</taxon>
        <taxon>Euteleostomi</taxon>
        <taxon>Archelosauria</taxon>
        <taxon>Archosauria</taxon>
        <taxon>Dinosauria</taxon>
        <taxon>Saurischia</taxon>
        <taxon>Theropoda</taxon>
        <taxon>Coelurosauria</taxon>
        <taxon>Aves</taxon>
        <taxon>Neognathae</taxon>
        <taxon>Neoaves</taxon>
        <taxon>Charadriiformes</taxon>
        <taxon>Scolopacidae</taxon>
        <taxon>Calidris</taxon>
    </lineage>
</organism>
<dbReference type="SUPFAM" id="SSF48371">
    <property type="entry name" value="ARM repeat"/>
    <property type="match status" value="1"/>
</dbReference>
<dbReference type="PANTHER" id="PTHR21567:SF42">
    <property type="entry name" value="TOG ARRAY REGULATOR OF AXONEMAL MICROTUBULES PROTEIN 2"/>
    <property type="match status" value="1"/>
</dbReference>
<evidence type="ECO:0000259" key="1">
    <source>
        <dbReference type="SMART" id="SM01349"/>
    </source>
</evidence>
<dbReference type="GO" id="GO:0005881">
    <property type="term" value="C:cytoplasmic microtubule"/>
    <property type="evidence" value="ECO:0007669"/>
    <property type="project" value="TreeGrafter"/>
</dbReference>
<dbReference type="AlphaFoldDB" id="A0A8C3KP41"/>
<evidence type="ECO:0000313" key="3">
    <source>
        <dbReference type="Proteomes" id="UP000694419"/>
    </source>
</evidence>
<dbReference type="Ensembl" id="ENSCPGT00000026130.1">
    <property type="protein sequence ID" value="ENSCPGP00000023911.1"/>
    <property type="gene ID" value="ENSCPGG00000016521.1"/>
</dbReference>
<dbReference type="InterPro" id="IPR016024">
    <property type="entry name" value="ARM-type_fold"/>
</dbReference>
<dbReference type="GO" id="GO:0000226">
    <property type="term" value="P:microtubule cytoskeleton organization"/>
    <property type="evidence" value="ECO:0007669"/>
    <property type="project" value="TreeGrafter"/>
</dbReference>
<evidence type="ECO:0000313" key="2">
    <source>
        <dbReference type="Ensembl" id="ENSCPGP00000023911.1"/>
    </source>
</evidence>
<dbReference type="InterPro" id="IPR011989">
    <property type="entry name" value="ARM-like"/>
</dbReference>
<reference evidence="2" key="2">
    <citation type="submission" date="2025-09" db="UniProtKB">
        <authorList>
            <consortium name="Ensembl"/>
        </authorList>
    </citation>
    <scope>IDENTIFICATION</scope>
</reference>
<proteinExistence type="predicted"/>
<dbReference type="SMART" id="SM01349">
    <property type="entry name" value="TOG"/>
    <property type="match status" value="1"/>
</dbReference>